<gene>
    <name evidence="1" type="ORF">L3X38_002958</name>
</gene>
<sequence length="164" mass="18947">MKWLALVKFYNLKAKHGMSDECFTELLILQGDLLPERNTIPSSMYEAKKTLSALGMSYEKIHACPNDCILYRKDYEDSTNYPTCSISTWKEGKDSILKECVPAKVVWYFPPVRMLKRMFQSRKTAKSLTWHVERKSVDGHMSYPVDSPSWKLVDDNGPSLVKSR</sequence>
<accession>A0AAD4WYX1</accession>
<reference evidence="1 2" key="1">
    <citation type="journal article" date="2022" name="G3 (Bethesda)">
        <title>Whole-genome sequence and methylome profiling of the almond [Prunus dulcis (Mill.) D.A. Webb] cultivar 'Nonpareil'.</title>
        <authorList>
            <person name="D'Amico-Willman K.M."/>
            <person name="Ouma W.Z."/>
            <person name="Meulia T."/>
            <person name="Sideli G.M."/>
            <person name="Gradziel T.M."/>
            <person name="Fresnedo-Ramirez J."/>
        </authorList>
    </citation>
    <scope>NUCLEOTIDE SEQUENCE [LARGE SCALE GENOMIC DNA]</scope>
    <source>
        <strain evidence="1">Clone GOH B32 T37-40</strain>
    </source>
</reference>
<dbReference type="EMBL" id="JAJFAZ020000001">
    <property type="protein sequence ID" value="KAI5350067.1"/>
    <property type="molecule type" value="Genomic_DNA"/>
</dbReference>
<dbReference type="Proteomes" id="UP001054821">
    <property type="component" value="Chromosome 1"/>
</dbReference>
<dbReference type="AlphaFoldDB" id="A0AAD4WYX1"/>
<evidence type="ECO:0000313" key="1">
    <source>
        <dbReference type="EMBL" id="KAI5350067.1"/>
    </source>
</evidence>
<name>A0AAD4WYX1_PRUDU</name>
<organism evidence="1 2">
    <name type="scientific">Prunus dulcis</name>
    <name type="common">Almond</name>
    <name type="synonym">Amygdalus dulcis</name>
    <dbReference type="NCBI Taxonomy" id="3755"/>
    <lineage>
        <taxon>Eukaryota</taxon>
        <taxon>Viridiplantae</taxon>
        <taxon>Streptophyta</taxon>
        <taxon>Embryophyta</taxon>
        <taxon>Tracheophyta</taxon>
        <taxon>Spermatophyta</taxon>
        <taxon>Magnoliopsida</taxon>
        <taxon>eudicotyledons</taxon>
        <taxon>Gunneridae</taxon>
        <taxon>Pentapetalae</taxon>
        <taxon>rosids</taxon>
        <taxon>fabids</taxon>
        <taxon>Rosales</taxon>
        <taxon>Rosaceae</taxon>
        <taxon>Amygdaloideae</taxon>
        <taxon>Amygdaleae</taxon>
        <taxon>Prunus</taxon>
    </lineage>
</organism>
<dbReference type="PANTHER" id="PTHR10775:SF182">
    <property type="entry name" value="TRANSPOSON, EN_SPM-LIKE, TRANSPOSASE-ASSOCIATED DOMAIN PROTEIN-RELATED"/>
    <property type="match status" value="1"/>
</dbReference>
<proteinExistence type="predicted"/>
<evidence type="ECO:0000313" key="2">
    <source>
        <dbReference type="Proteomes" id="UP001054821"/>
    </source>
</evidence>
<dbReference type="PANTHER" id="PTHR10775">
    <property type="entry name" value="OS08G0208400 PROTEIN"/>
    <property type="match status" value="1"/>
</dbReference>
<protein>
    <submittedName>
        <fullName evidence="1">Uncharacterized protein</fullName>
    </submittedName>
</protein>
<keyword evidence="2" id="KW-1185">Reference proteome</keyword>
<comment type="caution">
    <text evidence="1">The sequence shown here is derived from an EMBL/GenBank/DDBJ whole genome shotgun (WGS) entry which is preliminary data.</text>
</comment>